<evidence type="ECO:0000256" key="4">
    <source>
        <dbReference type="ARBA" id="ARBA00022862"/>
    </source>
</evidence>
<dbReference type="InterPro" id="IPR013766">
    <property type="entry name" value="Thioredoxin_domain"/>
</dbReference>
<dbReference type="Pfam" id="PF00578">
    <property type="entry name" value="AhpC-TSA"/>
    <property type="match status" value="1"/>
</dbReference>
<dbReference type="PANTHER" id="PTHR42801:SF7">
    <property type="entry name" value="SLL1159 PROTEIN"/>
    <property type="match status" value="1"/>
</dbReference>
<dbReference type="AlphaFoldDB" id="A0A6M5Z0Z5"/>
<evidence type="ECO:0000256" key="9">
    <source>
        <dbReference type="ARBA" id="ARBA00038489"/>
    </source>
</evidence>
<comment type="catalytic activity">
    <reaction evidence="11">
        <text>a hydroperoxide + [thioredoxin]-dithiol = an alcohol + [thioredoxin]-disulfide + H2O</text>
        <dbReference type="Rhea" id="RHEA:62620"/>
        <dbReference type="Rhea" id="RHEA-COMP:10698"/>
        <dbReference type="Rhea" id="RHEA-COMP:10700"/>
        <dbReference type="ChEBI" id="CHEBI:15377"/>
        <dbReference type="ChEBI" id="CHEBI:29950"/>
        <dbReference type="ChEBI" id="CHEBI:30879"/>
        <dbReference type="ChEBI" id="CHEBI:35924"/>
        <dbReference type="ChEBI" id="CHEBI:50058"/>
        <dbReference type="EC" id="1.11.1.24"/>
    </reaction>
</comment>
<evidence type="ECO:0000313" key="13">
    <source>
        <dbReference type="EMBL" id="QJW99838.1"/>
    </source>
</evidence>
<evidence type="ECO:0000313" key="14">
    <source>
        <dbReference type="Proteomes" id="UP000503447"/>
    </source>
</evidence>
<evidence type="ECO:0000256" key="11">
    <source>
        <dbReference type="ARBA" id="ARBA00049091"/>
    </source>
</evidence>
<dbReference type="Gene3D" id="3.40.30.10">
    <property type="entry name" value="Glutaredoxin"/>
    <property type="match status" value="1"/>
</dbReference>
<dbReference type="InterPro" id="IPR050924">
    <property type="entry name" value="Peroxiredoxin_BCP/PrxQ"/>
</dbReference>
<keyword evidence="3" id="KW-0575">Peroxidase</keyword>
<feature type="domain" description="Thioredoxin" evidence="12">
    <location>
        <begin position="101"/>
        <end position="251"/>
    </location>
</feature>
<dbReference type="PANTHER" id="PTHR42801">
    <property type="entry name" value="THIOREDOXIN-DEPENDENT PEROXIDE REDUCTASE"/>
    <property type="match status" value="1"/>
</dbReference>
<evidence type="ECO:0000256" key="6">
    <source>
        <dbReference type="ARBA" id="ARBA00023157"/>
    </source>
</evidence>
<comment type="similarity">
    <text evidence="9">Belongs to the peroxiredoxin family. BCP/PrxQ subfamily.</text>
</comment>
<dbReference type="InterPro" id="IPR000866">
    <property type="entry name" value="AhpC/TSA"/>
</dbReference>
<organism evidence="13 14">
    <name type="scientific">Frigoriglobus tundricola</name>
    <dbReference type="NCBI Taxonomy" id="2774151"/>
    <lineage>
        <taxon>Bacteria</taxon>
        <taxon>Pseudomonadati</taxon>
        <taxon>Planctomycetota</taxon>
        <taxon>Planctomycetia</taxon>
        <taxon>Gemmatales</taxon>
        <taxon>Gemmataceae</taxon>
        <taxon>Frigoriglobus</taxon>
    </lineage>
</organism>
<evidence type="ECO:0000256" key="3">
    <source>
        <dbReference type="ARBA" id="ARBA00022559"/>
    </source>
</evidence>
<evidence type="ECO:0000256" key="2">
    <source>
        <dbReference type="ARBA" id="ARBA00013017"/>
    </source>
</evidence>
<sequence length="265" mass="28413">MKSNDMRTAPRSPDGAARPRRALALVLALVAITGGLAAVGLSVTRPGADRQPAGADVGSPSDLAASAAGYLRERRVEPLSGELRQVLSNPEKKSVPSEPHALLNQPAPTFTLVDTNEGPVEFGALLARGPVVLVFYYGYSCDHCVAQLFGIDKDLRYFTELGATVVGVGPDPSARTRERYAEYGAFHFPVLSDRERSVAARYGVFRPAAGDLPKWQAHGTFVIGRDRRVRWVNTGPEPFTDTVTLLRELAASEGRLPPAPEKGGP</sequence>
<dbReference type="EC" id="1.11.1.24" evidence="2"/>
<proteinExistence type="inferred from homology"/>
<dbReference type="PROSITE" id="PS51352">
    <property type="entry name" value="THIOREDOXIN_2"/>
    <property type="match status" value="1"/>
</dbReference>
<name>A0A6M5Z0Z5_9BACT</name>
<accession>A0A6M5Z0Z5</accession>
<dbReference type="KEGG" id="ftj:FTUN_7461"/>
<dbReference type="GO" id="GO:0008379">
    <property type="term" value="F:thioredoxin peroxidase activity"/>
    <property type="evidence" value="ECO:0007669"/>
    <property type="project" value="TreeGrafter"/>
</dbReference>
<keyword evidence="14" id="KW-1185">Reference proteome</keyword>
<dbReference type="GO" id="GO:0005737">
    <property type="term" value="C:cytoplasm"/>
    <property type="evidence" value="ECO:0007669"/>
    <property type="project" value="TreeGrafter"/>
</dbReference>
<keyword evidence="4" id="KW-0049">Antioxidant</keyword>
<evidence type="ECO:0000259" key="12">
    <source>
        <dbReference type="PROSITE" id="PS51352"/>
    </source>
</evidence>
<evidence type="ECO:0000256" key="1">
    <source>
        <dbReference type="ARBA" id="ARBA00003330"/>
    </source>
</evidence>
<reference evidence="14" key="1">
    <citation type="submission" date="2020-05" db="EMBL/GenBank/DDBJ databases">
        <title>Frigoriglobus tundricola gen. nov., sp. nov., a psychrotolerant cellulolytic planctomycete of the family Gemmataceae with two divergent copies of 16S rRNA gene.</title>
        <authorList>
            <person name="Kulichevskaya I.S."/>
            <person name="Ivanova A.A."/>
            <person name="Naumoff D.G."/>
            <person name="Beletsky A.V."/>
            <person name="Rijpstra W.I.C."/>
            <person name="Sinninghe Damste J.S."/>
            <person name="Mardanov A.V."/>
            <person name="Ravin N.V."/>
            <person name="Dedysh S.N."/>
        </authorList>
    </citation>
    <scope>NUCLEOTIDE SEQUENCE [LARGE SCALE GENOMIC DNA]</scope>
    <source>
        <strain evidence="14">PL17</strain>
    </source>
</reference>
<gene>
    <name evidence="13" type="ORF">FTUN_7461</name>
</gene>
<keyword evidence="5" id="KW-0560">Oxidoreductase</keyword>
<keyword evidence="7" id="KW-0676">Redox-active center</keyword>
<evidence type="ECO:0000256" key="7">
    <source>
        <dbReference type="ARBA" id="ARBA00023284"/>
    </source>
</evidence>
<comment type="function">
    <text evidence="1">Thiol-specific peroxidase that catalyzes the reduction of hydrogen peroxide and organic hydroperoxides to water and alcohols, respectively. Plays a role in cell protection against oxidative stress by detoxifying peroxides and as sensor of hydrogen peroxide-mediated signaling events.</text>
</comment>
<dbReference type="EMBL" id="CP053452">
    <property type="protein sequence ID" value="QJW99838.1"/>
    <property type="molecule type" value="Genomic_DNA"/>
</dbReference>
<keyword evidence="6" id="KW-1015">Disulfide bond</keyword>
<dbReference type="InterPro" id="IPR036249">
    <property type="entry name" value="Thioredoxin-like_sf"/>
</dbReference>
<evidence type="ECO:0000256" key="8">
    <source>
        <dbReference type="ARBA" id="ARBA00032824"/>
    </source>
</evidence>
<dbReference type="GO" id="GO:0034599">
    <property type="term" value="P:cellular response to oxidative stress"/>
    <property type="evidence" value="ECO:0007669"/>
    <property type="project" value="TreeGrafter"/>
</dbReference>
<dbReference type="Proteomes" id="UP000503447">
    <property type="component" value="Chromosome"/>
</dbReference>
<dbReference type="GO" id="GO:0045454">
    <property type="term" value="P:cell redox homeostasis"/>
    <property type="evidence" value="ECO:0007669"/>
    <property type="project" value="TreeGrafter"/>
</dbReference>
<evidence type="ECO:0000256" key="5">
    <source>
        <dbReference type="ARBA" id="ARBA00023002"/>
    </source>
</evidence>
<evidence type="ECO:0000256" key="10">
    <source>
        <dbReference type="ARBA" id="ARBA00042639"/>
    </source>
</evidence>
<dbReference type="SUPFAM" id="SSF52833">
    <property type="entry name" value="Thioredoxin-like"/>
    <property type="match status" value="1"/>
</dbReference>
<protein>
    <recommendedName>
        <fullName evidence="2">thioredoxin-dependent peroxiredoxin</fullName>
        <ecNumber evidence="2">1.11.1.24</ecNumber>
    </recommendedName>
    <alternativeName>
        <fullName evidence="8">Thioredoxin peroxidase</fullName>
    </alternativeName>
    <alternativeName>
        <fullName evidence="10">Thioredoxin-dependent peroxiredoxin Bcp</fullName>
    </alternativeName>
</protein>